<dbReference type="OrthoDB" id="5541786at2759"/>
<comment type="caution">
    <text evidence="9">The sequence shown here is derived from an EMBL/GenBank/DDBJ whole genome shotgun (WGS) entry which is preliminary data.</text>
</comment>
<evidence type="ECO:0000256" key="3">
    <source>
        <dbReference type="ARBA" id="ARBA00022989"/>
    </source>
</evidence>
<proteinExistence type="predicted"/>
<feature type="region of interest" description="Disordered" evidence="5">
    <location>
        <begin position="424"/>
        <end position="541"/>
    </location>
</feature>
<sequence>MTTTTAEESSLLDKLDQVAPLAKLDAFPKVPTTYKARSESRGFMTLIVAFMAFMLVLNDIGEYVWGWPDYEFSVDKNEAPDLTINLDMTVAMPCGFLSIDLRDAMGDRLFLSGGLRRDGVLFDVGQATSLKEHAAALSAQQAVTQSRKSRGLFAWLFMKNKDPGFKPSPKYNHVGDASACRITGQLIVKRVTANLHITTLGHGYASYEHVDHKQMNLSHVISEFSFGPFFPEIVQPLDNSYEATEKNFIAYQYFLHVVPTTYIAPRSPPLHTHQYSVTHYTREIDHDRGTPGIFFKFDLDPLAITLHQRTTTFLQLLIRCVGVLGGVFVCMGYAIRITYRAVEVVSGADQTAGIVAAESSGVKIGLRSKWGGGELRSRPKSGKLVPQGSGWTMEGNGNGSPYASYNGTPVAGAFSPGVHSPYLNSTPGSPMPGTPASVGLGYPSGTFGPSGPPPTPGLRSSSSLGPPRTPSYAPQAQRSSSNGTPYSPMPQSAAPDVTSFGNVSVPGTPASYATFPASPHPANGNGFQVGPPPKKVAKKDD</sequence>
<feature type="compositionally biased region" description="Low complexity" evidence="5">
    <location>
        <begin position="457"/>
        <end position="466"/>
    </location>
</feature>
<name>A0A8H8CF09_PSICU</name>
<keyword evidence="4 6" id="KW-0472">Membrane</keyword>
<dbReference type="GO" id="GO:0006888">
    <property type="term" value="P:endoplasmic reticulum to Golgi vesicle-mediated transport"/>
    <property type="evidence" value="ECO:0007669"/>
    <property type="project" value="TreeGrafter"/>
</dbReference>
<dbReference type="GO" id="GO:0005789">
    <property type="term" value="C:endoplasmic reticulum membrane"/>
    <property type="evidence" value="ECO:0007669"/>
    <property type="project" value="TreeGrafter"/>
</dbReference>
<evidence type="ECO:0000313" key="9">
    <source>
        <dbReference type="EMBL" id="KAG5162545.1"/>
    </source>
</evidence>
<feature type="domain" description="Endoplasmic reticulum vesicle transporter N-terminal" evidence="8">
    <location>
        <begin position="21"/>
        <end position="108"/>
    </location>
</feature>
<evidence type="ECO:0000256" key="6">
    <source>
        <dbReference type="SAM" id="Phobius"/>
    </source>
</evidence>
<keyword evidence="2 6" id="KW-0812">Transmembrane</keyword>
<dbReference type="GO" id="GO:0000139">
    <property type="term" value="C:Golgi membrane"/>
    <property type="evidence" value="ECO:0007669"/>
    <property type="project" value="TreeGrafter"/>
</dbReference>
<organism evidence="9">
    <name type="scientific">Psilocybe cubensis</name>
    <name type="common">Psychedelic mushroom</name>
    <name type="synonym">Stropharia cubensis</name>
    <dbReference type="NCBI Taxonomy" id="181762"/>
    <lineage>
        <taxon>Eukaryota</taxon>
        <taxon>Fungi</taxon>
        <taxon>Dikarya</taxon>
        <taxon>Basidiomycota</taxon>
        <taxon>Agaricomycotina</taxon>
        <taxon>Agaricomycetes</taxon>
        <taxon>Agaricomycetidae</taxon>
        <taxon>Agaricales</taxon>
        <taxon>Agaricineae</taxon>
        <taxon>Strophariaceae</taxon>
        <taxon>Psilocybe</taxon>
    </lineage>
</organism>
<keyword evidence="3 6" id="KW-1133">Transmembrane helix</keyword>
<evidence type="ECO:0000256" key="5">
    <source>
        <dbReference type="SAM" id="MobiDB-lite"/>
    </source>
</evidence>
<evidence type="ECO:0000256" key="2">
    <source>
        <dbReference type="ARBA" id="ARBA00022692"/>
    </source>
</evidence>
<protein>
    <recommendedName>
        <fullName evidence="10">DUF1692-domain-containing protein</fullName>
    </recommendedName>
</protein>
<dbReference type="InterPro" id="IPR045888">
    <property type="entry name" value="Erv"/>
</dbReference>
<reference evidence="9" key="1">
    <citation type="submission" date="2021-02" db="EMBL/GenBank/DDBJ databases">
        <title>Psilocybe cubensis genome.</title>
        <authorList>
            <person name="Mckernan K.J."/>
            <person name="Crawford S."/>
            <person name="Trippe A."/>
            <person name="Kane L.T."/>
            <person name="Mclaughlin S."/>
        </authorList>
    </citation>
    <scope>NUCLEOTIDE SEQUENCE [LARGE SCALE GENOMIC DNA]</scope>
    <source>
        <strain evidence="9">MGC-MH-2018</strain>
    </source>
</reference>
<accession>A0A8H8CF09</accession>
<feature type="transmembrane region" description="Helical" evidence="6">
    <location>
        <begin position="316"/>
        <end position="335"/>
    </location>
</feature>
<feature type="transmembrane region" description="Helical" evidence="6">
    <location>
        <begin position="43"/>
        <end position="64"/>
    </location>
</feature>
<dbReference type="PANTHER" id="PTHR10984">
    <property type="entry name" value="ENDOPLASMIC RETICULUM-GOLGI INTERMEDIATE COMPARTMENT PROTEIN"/>
    <property type="match status" value="1"/>
</dbReference>
<dbReference type="AlphaFoldDB" id="A0A8H8CF09"/>
<gene>
    <name evidence="9" type="ORF">JR316_012430</name>
</gene>
<evidence type="ECO:0000259" key="8">
    <source>
        <dbReference type="Pfam" id="PF13850"/>
    </source>
</evidence>
<evidence type="ECO:0000256" key="4">
    <source>
        <dbReference type="ARBA" id="ARBA00023136"/>
    </source>
</evidence>
<dbReference type="GO" id="GO:0030134">
    <property type="term" value="C:COPII-coated ER to Golgi transport vesicle"/>
    <property type="evidence" value="ECO:0007669"/>
    <property type="project" value="TreeGrafter"/>
</dbReference>
<evidence type="ECO:0000256" key="1">
    <source>
        <dbReference type="ARBA" id="ARBA00004370"/>
    </source>
</evidence>
<dbReference type="InterPro" id="IPR012936">
    <property type="entry name" value="Erv_C"/>
</dbReference>
<feature type="domain" description="Endoplasmic reticulum vesicle transporter C-terminal" evidence="7">
    <location>
        <begin position="178"/>
        <end position="332"/>
    </location>
</feature>
<evidence type="ECO:0008006" key="10">
    <source>
        <dbReference type="Google" id="ProtNLM"/>
    </source>
</evidence>
<evidence type="ECO:0000259" key="7">
    <source>
        <dbReference type="Pfam" id="PF07970"/>
    </source>
</evidence>
<dbReference type="InterPro" id="IPR039542">
    <property type="entry name" value="Erv_N"/>
</dbReference>
<dbReference type="GO" id="GO:0006890">
    <property type="term" value="P:retrograde vesicle-mediated transport, Golgi to endoplasmic reticulum"/>
    <property type="evidence" value="ECO:0007669"/>
    <property type="project" value="TreeGrafter"/>
</dbReference>
<dbReference type="PANTHER" id="PTHR10984:SF81">
    <property type="entry name" value="ER-DERIVED VESICLES PROTEIN ERV41"/>
    <property type="match status" value="1"/>
</dbReference>
<dbReference type="Pfam" id="PF07970">
    <property type="entry name" value="COPIIcoated_ERV"/>
    <property type="match status" value="1"/>
</dbReference>
<feature type="transmembrane region" description="Helical" evidence="6">
    <location>
        <begin position="84"/>
        <end position="101"/>
    </location>
</feature>
<feature type="region of interest" description="Disordered" evidence="5">
    <location>
        <begin position="371"/>
        <end position="396"/>
    </location>
</feature>
<feature type="compositionally biased region" description="Polar residues" evidence="5">
    <location>
        <begin position="472"/>
        <end position="485"/>
    </location>
</feature>
<dbReference type="EMBL" id="JAFIQS010000018">
    <property type="protein sequence ID" value="KAG5162545.1"/>
    <property type="molecule type" value="Genomic_DNA"/>
</dbReference>
<comment type="subcellular location">
    <subcellularLocation>
        <location evidence="1">Membrane</location>
    </subcellularLocation>
</comment>
<dbReference type="Pfam" id="PF13850">
    <property type="entry name" value="ERGIC_N"/>
    <property type="match status" value="1"/>
</dbReference>